<comment type="caution">
    <text evidence="2">The sequence shown here is derived from an EMBL/GenBank/DDBJ whole genome shotgun (WGS) entry which is preliminary data.</text>
</comment>
<feature type="region of interest" description="Disordered" evidence="1">
    <location>
        <begin position="1"/>
        <end position="101"/>
    </location>
</feature>
<dbReference type="InterPro" id="IPR032675">
    <property type="entry name" value="LRR_dom_sf"/>
</dbReference>
<evidence type="ECO:0000313" key="2">
    <source>
        <dbReference type="EMBL" id="KAK8847500.1"/>
    </source>
</evidence>
<accession>A0AAW0YH92</accession>
<dbReference type="SUPFAM" id="SSF52058">
    <property type="entry name" value="L domain-like"/>
    <property type="match status" value="1"/>
</dbReference>
<dbReference type="AlphaFoldDB" id="A0AAW0YH92"/>
<protein>
    <submittedName>
        <fullName evidence="2">Uncharacterized protein</fullName>
    </submittedName>
</protein>
<dbReference type="GeneID" id="92182616"/>
<reference evidence="2 3" key="1">
    <citation type="journal article" date="2024" name="bioRxiv">
        <title>Comparative genomics of Cryptococcus and Kwoniella reveals pathogenesis evolution and contrasting karyotype dynamics via intercentromeric recombination or chromosome fusion.</title>
        <authorList>
            <person name="Coelho M.A."/>
            <person name="David-Palma M."/>
            <person name="Shea T."/>
            <person name="Bowers K."/>
            <person name="McGinley-Smith S."/>
            <person name="Mohammad A.W."/>
            <person name="Gnirke A."/>
            <person name="Yurkov A.M."/>
            <person name="Nowrousian M."/>
            <person name="Sun S."/>
            <person name="Cuomo C.A."/>
            <person name="Heitman J."/>
        </authorList>
    </citation>
    <scope>NUCLEOTIDE SEQUENCE [LARGE SCALE GENOMIC DNA]</scope>
    <source>
        <strain evidence="2 3">CBS 13917</strain>
    </source>
</reference>
<evidence type="ECO:0000313" key="3">
    <source>
        <dbReference type="Proteomes" id="UP001388673"/>
    </source>
</evidence>
<keyword evidence="3" id="KW-1185">Reference proteome</keyword>
<dbReference type="RefSeq" id="XP_066801018.1">
    <property type="nucleotide sequence ID" value="XM_066948450.1"/>
</dbReference>
<gene>
    <name evidence="2" type="ORF">IAR55_005358</name>
</gene>
<name>A0AAW0YH92_9TREE</name>
<sequence length="504" mass="56240">MPQTSGPLTISSSARGSASTSILRRRFNSDTDSDTSSSGNESFSSSSSSSSSSSATSSHHEQRRRPRPEASRTASRPSSAHYDGSESSDEEYTSDISTFVPIEEDRTPRRVIRRKNQIQECIECTLVILSRSRGDVFAGNEVRGMSPEGIGNGRKGKSRTSLYRPWARLAELGRDVERDDHDSSQVARCADILQELLDEIAPLTEDKMYLNGLNGPEARAARSFRSSRPMRRVSAHDALHGVKSAATQSDRALSHIPLLMILRLTLFVLSHQPTKPTYLDLSRLPYSDVKAFLEDLDLFSLLSMVGSSPGSVTHLDLSFNNLTEFPFWLEFPFPQVQVINLGSNPHLSALPFHLGRLPAIRRIRHRRTQLSEVGSPAYFRTSPNQAEQSIQSSYTRGRKGSPALVDLALFAIQRLRRSMHPTDDEQWSREAREVMAPHLVEKLERSFICDGCLGFRLETMSDGVRYNPNRSVGWQVRSEGDVNRTPAVRLSGRFCQSCVSPDSR</sequence>
<evidence type="ECO:0000256" key="1">
    <source>
        <dbReference type="SAM" id="MobiDB-lite"/>
    </source>
</evidence>
<feature type="compositionally biased region" description="Low complexity" evidence="1">
    <location>
        <begin position="34"/>
        <end position="57"/>
    </location>
</feature>
<feature type="compositionally biased region" description="Low complexity" evidence="1">
    <location>
        <begin position="9"/>
        <end position="22"/>
    </location>
</feature>
<organism evidence="2 3">
    <name type="scientific">Kwoniella newhampshirensis</name>
    <dbReference type="NCBI Taxonomy" id="1651941"/>
    <lineage>
        <taxon>Eukaryota</taxon>
        <taxon>Fungi</taxon>
        <taxon>Dikarya</taxon>
        <taxon>Basidiomycota</taxon>
        <taxon>Agaricomycotina</taxon>
        <taxon>Tremellomycetes</taxon>
        <taxon>Tremellales</taxon>
        <taxon>Cryptococcaceae</taxon>
        <taxon>Kwoniella</taxon>
    </lineage>
</organism>
<dbReference type="KEGG" id="kne:92182616"/>
<proteinExistence type="predicted"/>
<dbReference type="EMBL" id="JBCAWK010000010">
    <property type="protein sequence ID" value="KAK8847500.1"/>
    <property type="molecule type" value="Genomic_DNA"/>
</dbReference>
<dbReference type="Proteomes" id="UP001388673">
    <property type="component" value="Unassembled WGS sequence"/>
</dbReference>
<dbReference type="Gene3D" id="3.80.10.10">
    <property type="entry name" value="Ribonuclease Inhibitor"/>
    <property type="match status" value="1"/>
</dbReference>